<name>A0A087TYJ7_STEMI</name>
<dbReference type="OrthoDB" id="6615336at2759"/>
<feature type="non-terminal residue" evidence="1">
    <location>
        <position position="117"/>
    </location>
</feature>
<dbReference type="AlphaFoldDB" id="A0A087TYJ7"/>
<proteinExistence type="predicted"/>
<gene>
    <name evidence="1" type="ORF">X975_23501</name>
</gene>
<keyword evidence="2" id="KW-1185">Reference proteome</keyword>
<dbReference type="EMBL" id="KK117335">
    <property type="protein sequence ID" value="KFM70186.1"/>
    <property type="molecule type" value="Genomic_DNA"/>
</dbReference>
<accession>A0A087TYJ7</accession>
<sequence>MPVTSKLLEHDSACSSESLCECSVEIKMEKTLEQQYAKFYFKLEKTLSENFALHQSCFVSKIKKSLKAHHLGILKDIEAATRLLKDIPLADFQDTYKEWKSCWNKCLKAGEMYFEEY</sequence>
<reference evidence="1 2" key="1">
    <citation type="submission" date="2013-11" db="EMBL/GenBank/DDBJ databases">
        <title>Genome sequencing of Stegodyphus mimosarum.</title>
        <authorList>
            <person name="Bechsgaard J."/>
        </authorList>
    </citation>
    <scope>NUCLEOTIDE SEQUENCE [LARGE SCALE GENOMIC DNA]</scope>
</reference>
<evidence type="ECO:0000313" key="2">
    <source>
        <dbReference type="Proteomes" id="UP000054359"/>
    </source>
</evidence>
<organism evidence="1 2">
    <name type="scientific">Stegodyphus mimosarum</name>
    <name type="common">African social velvet spider</name>
    <dbReference type="NCBI Taxonomy" id="407821"/>
    <lineage>
        <taxon>Eukaryota</taxon>
        <taxon>Metazoa</taxon>
        <taxon>Ecdysozoa</taxon>
        <taxon>Arthropoda</taxon>
        <taxon>Chelicerata</taxon>
        <taxon>Arachnida</taxon>
        <taxon>Araneae</taxon>
        <taxon>Araneomorphae</taxon>
        <taxon>Entelegynae</taxon>
        <taxon>Eresoidea</taxon>
        <taxon>Eresidae</taxon>
        <taxon>Stegodyphus</taxon>
    </lineage>
</organism>
<dbReference type="Proteomes" id="UP000054359">
    <property type="component" value="Unassembled WGS sequence"/>
</dbReference>
<protein>
    <submittedName>
        <fullName evidence="1">Uncharacterized protein</fullName>
    </submittedName>
</protein>
<evidence type="ECO:0000313" key="1">
    <source>
        <dbReference type="EMBL" id="KFM70186.1"/>
    </source>
</evidence>